<dbReference type="InterPro" id="IPR026259">
    <property type="entry name" value="MauG/Cytc_peroxidase"/>
</dbReference>
<keyword evidence="4" id="KW-0732">Signal</keyword>
<dbReference type="InterPro" id="IPR051395">
    <property type="entry name" value="Cytochrome_c_Peroxidase/MauG"/>
</dbReference>
<feature type="domain" description="Cytochrome c" evidence="9">
    <location>
        <begin position="198"/>
        <end position="298"/>
    </location>
</feature>
<dbReference type="GO" id="GO:0004601">
    <property type="term" value="F:peroxidase activity"/>
    <property type="evidence" value="ECO:0007669"/>
    <property type="project" value="UniProtKB-KW"/>
</dbReference>
<dbReference type="Proteomes" id="UP000240527">
    <property type="component" value="Chromosome"/>
</dbReference>
<dbReference type="PROSITE" id="PS51007">
    <property type="entry name" value="CYTC"/>
    <property type="match status" value="1"/>
</dbReference>
<keyword evidence="11" id="KW-1185">Reference proteome</keyword>
<evidence type="ECO:0000256" key="1">
    <source>
        <dbReference type="ARBA" id="ARBA00004418"/>
    </source>
</evidence>
<dbReference type="SUPFAM" id="SSF46626">
    <property type="entry name" value="Cytochrome c"/>
    <property type="match status" value="2"/>
</dbReference>
<dbReference type="PANTHER" id="PTHR30600">
    <property type="entry name" value="CYTOCHROME C PEROXIDASE-RELATED"/>
    <property type="match status" value="1"/>
</dbReference>
<comment type="subcellular location">
    <subcellularLocation>
        <location evidence="1">Periplasm</location>
    </subcellularLocation>
</comment>
<dbReference type="PIRSF" id="PIRSF000294">
    <property type="entry name" value="Cytochrome-c_peroxidase"/>
    <property type="match status" value="1"/>
</dbReference>
<keyword evidence="7 8" id="KW-0408">Iron</keyword>
<dbReference type="Pfam" id="PF03150">
    <property type="entry name" value="CCP_MauG"/>
    <property type="match status" value="1"/>
</dbReference>
<organism evidence="10 11">
    <name type="scientific">Caulobacter segnis</name>
    <dbReference type="NCBI Taxonomy" id="88688"/>
    <lineage>
        <taxon>Bacteria</taxon>
        <taxon>Pseudomonadati</taxon>
        <taxon>Pseudomonadota</taxon>
        <taxon>Alphaproteobacteria</taxon>
        <taxon>Caulobacterales</taxon>
        <taxon>Caulobacteraceae</taxon>
        <taxon>Caulobacter</taxon>
    </lineage>
</organism>
<evidence type="ECO:0000259" key="9">
    <source>
        <dbReference type="PROSITE" id="PS51007"/>
    </source>
</evidence>
<evidence type="ECO:0000256" key="8">
    <source>
        <dbReference type="PROSITE-ProRule" id="PRU00433"/>
    </source>
</evidence>
<keyword evidence="10" id="KW-0575">Peroxidase</keyword>
<reference evidence="10 11" key="1">
    <citation type="journal article" date="2015" name="Biotechnol. Bioeng.">
        <title>Genome sequence and phenotypic characterization of Caulobacter segnis.</title>
        <authorList>
            <person name="Patel S."/>
            <person name="Fletcher B."/>
            <person name="Scott D.C."/>
            <person name="Ely B."/>
        </authorList>
    </citation>
    <scope>NUCLEOTIDE SEQUENCE [LARGE SCALE GENOMIC DNA]</scope>
    <source>
        <strain evidence="10 11">TK0059</strain>
    </source>
</reference>
<dbReference type="EMBL" id="CP027850">
    <property type="protein sequence ID" value="AVQ03168.1"/>
    <property type="molecule type" value="Genomic_DNA"/>
</dbReference>
<evidence type="ECO:0000313" key="10">
    <source>
        <dbReference type="EMBL" id="AVQ03168.1"/>
    </source>
</evidence>
<protein>
    <submittedName>
        <fullName evidence="10">Cytochrome-c peroxidase</fullName>
    </submittedName>
</protein>
<evidence type="ECO:0000256" key="6">
    <source>
        <dbReference type="ARBA" id="ARBA00023002"/>
    </source>
</evidence>
<keyword evidence="5" id="KW-0574">Periplasm</keyword>
<dbReference type="InterPro" id="IPR036909">
    <property type="entry name" value="Cyt_c-like_dom_sf"/>
</dbReference>
<sequence>MAVVAILARRPVIHASVEATRPAATPPKGAFNALTVRHIPPSAQEAREIALGELLFGDTRLSGDGKRSCVTCHDVTTNGASGRERDLTPQGQPLPVNTPTVFNAARNFRLNWSGNARTLESQARASLQNPSIMGADLTKVARVLAADAATAERFHDTYRRDPRPEDIVRALARYEATLITPGSRFDHYLMGEALALSAGEQRGYKLFQSVGCASCHQGVNVGGNLYQRSGVFHPAAKADSPVLRVPSLRNVATTAPYFHDGSAETLEDAVRAMGRAQLNRVLTADQVADIAAFLRSLNGVYRDRPVTQAAPR</sequence>
<gene>
    <name evidence="10" type="ORF">B7G68_15720</name>
</gene>
<evidence type="ECO:0000256" key="3">
    <source>
        <dbReference type="ARBA" id="ARBA00022723"/>
    </source>
</evidence>
<keyword evidence="3 8" id="KW-0479">Metal-binding</keyword>
<evidence type="ECO:0000256" key="5">
    <source>
        <dbReference type="ARBA" id="ARBA00022764"/>
    </source>
</evidence>
<dbReference type="PANTHER" id="PTHR30600:SF7">
    <property type="entry name" value="CYTOCHROME C PEROXIDASE-RELATED"/>
    <property type="match status" value="1"/>
</dbReference>
<accession>A0ABM6TIZ1</accession>
<evidence type="ECO:0000256" key="2">
    <source>
        <dbReference type="ARBA" id="ARBA00022617"/>
    </source>
</evidence>
<proteinExistence type="predicted"/>
<evidence type="ECO:0000313" key="11">
    <source>
        <dbReference type="Proteomes" id="UP000240527"/>
    </source>
</evidence>
<evidence type="ECO:0000256" key="4">
    <source>
        <dbReference type="ARBA" id="ARBA00022729"/>
    </source>
</evidence>
<name>A0ABM6TIZ1_9CAUL</name>
<dbReference type="InterPro" id="IPR009056">
    <property type="entry name" value="Cyt_c-like_dom"/>
</dbReference>
<dbReference type="InterPro" id="IPR004852">
    <property type="entry name" value="Di-haem_cyt_c_peroxidsae"/>
</dbReference>
<evidence type="ECO:0000256" key="7">
    <source>
        <dbReference type="ARBA" id="ARBA00023004"/>
    </source>
</evidence>
<keyword evidence="6" id="KW-0560">Oxidoreductase</keyword>
<keyword evidence="2 8" id="KW-0349">Heme</keyword>
<dbReference type="Gene3D" id="1.10.760.10">
    <property type="entry name" value="Cytochrome c-like domain"/>
    <property type="match status" value="2"/>
</dbReference>
<dbReference type="Pfam" id="PF00034">
    <property type="entry name" value="Cytochrom_C"/>
    <property type="match status" value="1"/>
</dbReference>